<evidence type="ECO:0000313" key="1">
    <source>
        <dbReference type="EMBL" id="VEH14600.1"/>
    </source>
</evidence>
<name>A0A448L3Q8_9BACT</name>
<dbReference type="Pfam" id="PF13366">
    <property type="entry name" value="PDDEXK_3"/>
    <property type="match status" value="1"/>
</dbReference>
<dbReference type="GeneID" id="85011475"/>
<dbReference type="RefSeq" id="WP_018920638.1">
    <property type="nucleotide sequence ID" value="NZ_LR134384.1"/>
</dbReference>
<organism evidence="1 2">
    <name type="scientific">Segatella oris</name>
    <dbReference type="NCBI Taxonomy" id="28135"/>
    <lineage>
        <taxon>Bacteria</taxon>
        <taxon>Pseudomonadati</taxon>
        <taxon>Bacteroidota</taxon>
        <taxon>Bacteroidia</taxon>
        <taxon>Bacteroidales</taxon>
        <taxon>Prevotellaceae</taxon>
        <taxon>Segatella</taxon>
    </lineage>
</organism>
<sequence>MNIVEYKELSKKIIGDAFSVYNEYKGGLLESAYQAAFVYLLRKNGFKVEEQKELPLFFRDVRLSKTYRMDIVINNQIILELKAVEEIRKEHRLQLFHYMRLTHIPIGLLINFSYSDGVHFEKYHFDETENRCKAF</sequence>
<dbReference type="EMBL" id="LR134384">
    <property type="protein sequence ID" value="VEH14600.1"/>
    <property type="molecule type" value="Genomic_DNA"/>
</dbReference>
<evidence type="ECO:0000313" key="2">
    <source>
        <dbReference type="Proteomes" id="UP000274578"/>
    </source>
</evidence>
<dbReference type="AlphaFoldDB" id="A0A448L3Q8"/>
<dbReference type="KEGG" id="poc:NCTC13071_00577"/>
<protein>
    <submittedName>
        <fullName evidence="1">GxxExxY protein</fullName>
    </submittedName>
</protein>
<gene>
    <name evidence="1" type="ORF">NCTC13071_00577</name>
</gene>
<dbReference type="InterPro" id="IPR026350">
    <property type="entry name" value="GxxExxY"/>
</dbReference>
<dbReference type="Proteomes" id="UP000274578">
    <property type="component" value="Chromosome 1"/>
</dbReference>
<dbReference type="NCBIfam" id="TIGR04256">
    <property type="entry name" value="GxxExxY"/>
    <property type="match status" value="1"/>
</dbReference>
<proteinExistence type="predicted"/>
<reference evidence="1 2" key="1">
    <citation type="submission" date="2018-12" db="EMBL/GenBank/DDBJ databases">
        <authorList>
            <consortium name="Pathogen Informatics"/>
        </authorList>
    </citation>
    <scope>NUCLEOTIDE SEQUENCE [LARGE SCALE GENOMIC DNA]</scope>
    <source>
        <strain evidence="1 2">NCTC13071</strain>
    </source>
</reference>
<accession>A0A448L3Q8</accession>